<evidence type="ECO:0000313" key="3">
    <source>
        <dbReference type="Proteomes" id="UP001058016"/>
    </source>
</evidence>
<sequence length="61" mass="7322">MRDYEQSYQNFGDAICIAKGQQLLDNRDQTQSLSVIMFDVDYFKKVNDTFGIRQVMRYFNR</sequence>
<dbReference type="InterPro" id="IPR029787">
    <property type="entry name" value="Nucleotide_cyclase"/>
</dbReference>
<dbReference type="SUPFAM" id="SSF55073">
    <property type="entry name" value="Nucleotide cyclase"/>
    <property type="match status" value="1"/>
</dbReference>
<keyword evidence="3" id="KW-1185">Reference proteome</keyword>
<dbReference type="InterPro" id="IPR000160">
    <property type="entry name" value="GGDEF_dom"/>
</dbReference>
<protein>
    <submittedName>
        <fullName evidence="2">Diguanylate cyclase</fullName>
    </submittedName>
</protein>
<evidence type="ECO:0000259" key="1">
    <source>
        <dbReference type="PROSITE" id="PS50887"/>
    </source>
</evidence>
<name>A0ABY5JKP4_9FIRM</name>
<dbReference type="Proteomes" id="UP001058016">
    <property type="component" value="Chromosome"/>
</dbReference>
<organism evidence="2 3">
    <name type="scientific">Turicibacter bilis</name>
    <dbReference type="NCBI Taxonomy" id="2735723"/>
    <lineage>
        <taxon>Bacteria</taxon>
        <taxon>Bacillati</taxon>
        <taxon>Bacillota</taxon>
        <taxon>Erysipelotrichia</taxon>
        <taxon>Erysipelotrichales</taxon>
        <taxon>Turicibacteraceae</taxon>
        <taxon>Turicibacter</taxon>
    </lineage>
</organism>
<evidence type="ECO:0000313" key="2">
    <source>
        <dbReference type="EMBL" id="UUF07257.1"/>
    </source>
</evidence>
<dbReference type="InterPro" id="IPR043128">
    <property type="entry name" value="Rev_trsase/Diguanyl_cyclase"/>
</dbReference>
<dbReference type="Gene3D" id="3.30.70.270">
    <property type="match status" value="1"/>
</dbReference>
<dbReference type="PROSITE" id="PS50887">
    <property type="entry name" value="GGDEF"/>
    <property type="match status" value="1"/>
</dbReference>
<feature type="domain" description="GGDEF" evidence="1">
    <location>
        <begin position="31"/>
        <end position="61"/>
    </location>
</feature>
<reference evidence="2 3" key="1">
    <citation type="submission" date="2021-03" db="EMBL/GenBank/DDBJ databases">
        <title>Comparative Genomics and Metabolomics in the genus Turicibacter.</title>
        <authorList>
            <person name="Maki J."/>
            <person name="Looft T."/>
        </authorList>
    </citation>
    <scope>NUCLEOTIDE SEQUENCE [LARGE SCALE GENOMIC DNA]</scope>
    <source>
        <strain evidence="2 3">MMM721</strain>
    </source>
</reference>
<accession>A0ABY5JKP4</accession>
<proteinExistence type="predicted"/>
<dbReference type="Pfam" id="PF00990">
    <property type="entry name" value="GGDEF"/>
    <property type="match status" value="1"/>
</dbReference>
<gene>
    <name evidence="2" type="ORF">J0J69_07020</name>
</gene>
<dbReference type="EMBL" id="CP071249">
    <property type="protein sequence ID" value="UUF07257.1"/>
    <property type="molecule type" value="Genomic_DNA"/>
</dbReference>